<feature type="transmembrane region" description="Helical" evidence="1">
    <location>
        <begin position="6"/>
        <end position="24"/>
    </location>
</feature>
<accession>V7I4S6</accession>
<proteinExistence type="predicted"/>
<keyword evidence="1" id="KW-0812">Transmembrane</keyword>
<reference evidence="2 3" key="1">
    <citation type="journal article" date="2014" name="Genome Announc.">
        <title>Genome Sequence of Youngiibacter fragilis, the Type Strain of the Genus Youngiibacter.</title>
        <authorList>
            <person name="Wawrik C.B."/>
            <person name="Callaghan A.V."/>
            <person name="Stamps B.W."/>
            <person name="Wawrik B."/>
        </authorList>
    </citation>
    <scope>NUCLEOTIDE SEQUENCE [LARGE SCALE GENOMIC DNA]</scope>
    <source>
        <strain evidence="2 3">232.1</strain>
    </source>
</reference>
<name>V7I4S6_9CLOT</name>
<keyword evidence="1" id="KW-0472">Membrane</keyword>
<evidence type="ECO:0000313" key="2">
    <source>
        <dbReference type="EMBL" id="ETA80184.1"/>
    </source>
</evidence>
<dbReference type="InterPro" id="IPR010718">
    <property type="entry name" value="DUF1294"/>
</dbReference>
<protein>
    <recommendedName>
        <fullName evidence="4">Phosphoesterase</fullName>
    </recommendedName>
</protein>
<comment type="caution">
    <text evidence="2">The sequence shown here is derived from an EMBL/GenBank/DDBJ whole genome shotgun (WGS) entry which is preliminary data.</text>
</comment>
<dbReference type="eggNOG" id="COG3326">
    <property type="taxonomic scope" value="Bacteria"/>
</dbReference>
<dbReference type="EMBL" id="AXUN02000186">
    <property type="protein sequence ID" value="ETA80184.1"/>
    <property type="molecule type" value="Genomic_DNA"/>
</dbReference>
<sequence length="92" mass="10646">MDLVNMFRTAFIAINMLGLFMMFWDKRKARRKEWRIPEKTLFLVAGIGGAFGVLFGMSLARHKTRHLKFQLGIPVLAFAWALILMKTGLFKI</sequence>
<evidence type="ECO:0000313" key="3">
    <source>
        <dbReference type="Proteomes" id="UP000017747"/>
    </source>
</evidence>
<dbReference type="RefSeq" id="WP_023384146.1">
    <property type="nucleotide sequence ID" value="NZ_AXUN02000186.1"/>
</dbReference>
<gene>
    <name evidence="2" type="ORF">T472_0213185</name>
</gene>
<organism evidence="2 3">
    <name type="scientific">Youngiibacter fragilis 232.1</name>
    <dbReference type="NCBI Taxonomy" id="994573"/>
    <lineage>
        <taxon>Bacteria</taxon>
        <taxon>Bacillati</taxon>
        <taxon>Bacillota</taxon>
        <taxon>Clostridia</taxon>
        <taxon>Eubacteriales</taxon>
        <taxon>Clostridiaceae</taxon>
        <taxon>Youngiibacter</taxon>
    </lineage>
</organism>
<keyword evidence="1" id="KW-1133">Transmembrane helix</keyword>
<evidence type="ECO:0008006" key="4">
    <source>
        <dbReference type="Google" id="ProtNLM"/>
    </source>
</evidence>
<dbReference type="Pfam" id="PF06961">
    <property type="entry name" value="DUF1294"/>
    <property type="match status" value="1"/>
</dbReference>
<feature type="transmembrane region" description="Helical" evidence="1">
    <location>
        <begin position="71"/>
        <end position="90"/>
    </location>
</feature>
<evidence type="ECO:0000256" key="1">
    <source>
        <dbReference type="SAM" id="Phobius"/>
    </source>
</evidence>
<keyword evidence="3" id="KW-1185">Reference proteome</keyword>
<dbReference type="AlphaFoldDB" id="V7I4S6"/>
<dbReference type="PATRIC" id="fig|994573.3.peg.2465"/>
<dbReference type="Proteomes" id="UP000017747">
    <property type="component" value="Unassembled WGS sequence"/>
</dbReference>
<feature type="transmembrane region" description="Helical" evidence="1">
    <location>
        <begin position="40"/>
        <end position="59"/>
    </location>
</feature>